<feature type="compositionally biased region" description="Basic and acidic residues" evidence="1">
    <location>
        <begin position="235"/>
        <end position="254"/>
    </location>
</feature>
<accession>A0ABT6GHQ4</accession>
<evidence type="ECO:0000313" key="2">
    <source>
        <dbReference type="EMBL" id="MDG4721606.1"/>
    </source>
</evidence>
<keyword evidence="3" id="KW-1185">Reference proteome</keyword>
<dbReference type="Pfam" id="PF07120">
    <property type="entry name" value="DUF1376"/>
    <property type="match status" value="1"/>
</dbReference>
<sequence length="268" mass="30427">MSANDLPWFRFYPSDWLGGTRGMSATETGIYITLIANMYDRAEPLPEDFDRLARLCGTTKPALKKTLEILIEDGKIIKTDAGLWNSKVQKEIEFREEKSNRSASAAKQRWEKDQQNQDPDDASAMPEQSERNAKTMPRARVPEARSQKPEERDKSLSGDDDEIWILDEGSDWLLSKGLTETQIPRLIDDWLTAYPAKQVRDAIGQAQIAAANHPTSYIAKVLKNGPRSNLQQFPSDREKTRKEAEEAEKAEYRKRLAASRGEEVENAN</sequence>
<dbReference type="RefSeq" id="WP_278007055.1">
    <property type="nucleotide sequence ID" value="NZ_JARSBO010000014.1"/>
</dbReference>
<evidence type="ECO:0000313" key="3">
    <source>
        <dbReference type="Proteomes" id="UP001529180"/>
    </source>
</evidence>
<proteinExistence type="predicted"/>
<dbReference type="Proteomes" id="UP001529180">
    <property type="component" value="Unassembled WGS sequence"/>
</dbReference>
<reference evidence="2 3" key="1">
    <citation type="submission" date="2023-03" db="EMBL/GenBank/DDBJ databases">
        <title>Strain FZY0004 represents a novel species in the genus Thalassospira isolated from seawater.</title>
        <authorList>
            <person name="Fu Z.-Y."/>
        </authorList>
    </citation>
    <scope>NUCLEOTIDE SEQUENCE [LARGE SCALE GENOMIC DNA]</scope>
    <source>
        <strain evidence="2 3">FZY0004</strain>
    </source>
</reference>
<feature type="region of interest" description="Disordered" evidence="1">
    <location>
        <begin position="94"/>
        <end position="159"/>
    </location>
</feature>
<protein>
    <submittedName>
        <fullName evidence="2">YdaU family protein</fullName>
    </submittedName>
</protein>
<evidence type="ECO:0000256" key="1">
    <source>
        <dbReference type="SAM" id="MobiDB-lite"/>
    </source>
</evidence>
<organism evidence="2 3">
    <name type="scientific">Thalassospira aquimaris</name>
    <dbReference type="NCBI Taxonomy" id="3037796"/>
    <lineage>
        <taxon>Bacteria</taxon>
        <taxon>Pseudomonadati</taxon>
        <taxon>Pseudomonadota</taxon>
        <taxon>Alphaproteobacteria</taxon>
        <taxon>Rhodospirillales</taxon>
        <taxon>Thalassospiraceae</taxon>
        <taxon>Thalassospira</taxon>
    </lineage>
</organism>
<gene>
    <name evidence="2" type="ORF">P7680_21560</name>
</gene>
<feature type="compositionally biased region" description="Basic and acidic residues" evidence="1">
    <location>
        <begin position="140"/>
        <end position="157"/>
    </location>
</feature>
<dbReference type="InterPro" id="IPR010781">
    <property type="entry name" value="DUF1376"/>
</dbReference>
<dbReference type="EMBL" id="JARSBO010000014">
    <property type="protein sequence ID" value="MDG4721606.1"/>
    <property type="molecule type" value="Genomic_DNA"/>
</dbReference>
<name>A0ABT6GHQ4_9PROT</name>
<feature type="region of interest" description="Disordered" evidence="1">
    <location>
        <begin position="227"/>
        <end position="268"/>
    </location>
</feature>
<comment type="caution">
    <text evidence="2">The sequence shown here is derived from an EMBL/GenBank/DDBJ whole genome shotgun (WGS) entry which is preliminary data.</text>
</comment>